<reference evidence="1" key="1">
    <citation type="submission" date="2023-07" db="EMBL/GenBank/DDBJ databases">
        <authorList>
            <person name="Xia Y."/>
        </authorList>
    </citation>
    <scope>NUCLEOTIDE SEQUENCE</scope>
    <source>
        <strain evidence="1">F</strain>
    </source>
</reference>
<evidence type="ECO:0000313" key="1">
    <source>
        <dbReference type="EMBL" id="WNL49852.1"/>
    </source>
</evidence>
<accession>A0AA96ELI0</accession>
<protein>
    <submittedName>
        <fullName evidence="1">Uncharacterized protein</fullName>
    </submittedName>
</protein>
<dbReference type="EMBL" id="OR343188">
    <property type="protein sequence ID" value="WNL49852.1"/>
    <property type="molecule type" value="Genomic_DNA"/>
</dbReference>
<gene>
    <name evidence="1" type="ORF">MarFTMF_336</name>
</gene>
<organism evidence="1">
    <name type="scientific">Marseillevirus sp</name>
    <dbReference type="NCBI Taxonomy" id="2809551"/>
    <lineage>
        <taxon>Viruses</taxon>
        <taxon>Varidnaviria</taxon>
        <taxon>Bamfordvirae</taxon>
        <taxon>Nucleocytoviricota</taxon>
        <taxon>Megaviricetes</taxon>
        <taxon>Pimascovirales</taxon>
        <taxon>Pimascovirales incertae sedis</taxon>
        <taxon>Marseilleviridae</taxon>
        <taxon>Marseillevirus</taxon>
    </lineage>
</organism>
<proteinExistence type="predicted"/>
<name>A0AA96ELI0_9VIRU</name>
<sequence length="160" mass="18685">MFTFGFVRTATHGEIFRDSYKVWTERKESLQKLVDGKAGDCSIPKMLIWFSTFYPNYSHCFEEFLQREDAILSRLSQVEGREFEKLVSQGRTNAERMAEFLSQHNPWFLKGPGALMLQRFFDMFVMQKLGYHGCQDEQTRLSFQIAEEFAKGLVEQLGLA</sequence>